<proteinExistence type="predicted"/>
<dbReference type="AlphaFoldDB" id="A0A5Q0LDE7"/>
<feature type="compositionally biased region" description="Basic and acidic residues" evidence="1">
    <location>
        <begin position="59"/>
        <end position="75"/>
    </location>
</feature>
<reference evidence="2 3" key="1">
    <citation type="submission" date="2019-10" db="EMBL/GenBank/DDBJ databases">
        <title>A novel species.</title>
        <authorList>
            <person name="Gao J."/>
        </authorList>
    </citation>
    <scope>NUCLEOTIDE SEQUENCE [LARGE SCALE GENOMIC DNA]</scope>
    <source>
        <strain evidence="2 3">QMT-28</strain>
    </source>
</reference>
<protein>
    <submittedName>
        <fullName evidence="2">Uncharacterized protein</fullName>
    </submittedName>
</protein>
<evidence type="ECO:0000313" key="3">
    <source>
        <dbReference type="Proteomes" id="UP000326179"/>
    </source>
</evidence>
<dbReference type="EMBL" id="CP045643">
    <property type="protein sequence ID" value="QFZ75095.1"/>
    <property type="molecule type" value="Genomic_DNA"/>
</dbReference>
<accession>A0A5Q0LDE7</accession>
<name>A0A5Q0LDE7_9ACTN</name>
<dbReference type="KEGG" id="sfy:GFH48_19100"/>
<evidence type="ECO:0000313" key="2">
    <source>
        <dbReference type="EMBL" id="QFZ75095.1"/>
    </source>
</evidence>
<dbReference type="RefSeq" id="WP_153289373.1">
    <property type="nucleotide sequence ID" value="NZ_CP045643.1"/>
</dbReference>
<gene>
    <name evidence="2" type="ORF">GFH48_19100</name>
</gene>
<feature type="compositionally biased region" description="Basic and acidic residues" evidence="1">
    <location>
        <begin position="23"/>
        <end position="34"/>
    </location>
</feature>
<dbReference type="Proteomes" id="UP000326179">
    <property type="component" value="Chromosome"/>
</dbReference>
<organism evidence="2 3">
    <name type="scientific">Streptomyces fagopyri</name>
    <dbReference type="NCBI Taxonomy" id="2662397"/>
    <lineage>
        <taxon>Bacteria</taxon>
        <taxon>Bacillati</taxon>
        <taxon>Actinomycetota</taxon>
        <taxon>Actinomycetes</taxon>
        <taxon>Kitasatosporales</taxon>
        <taxon>Streptomycetaceae</taxon>
        <taxon>Streptomyces</taxon>
    </lineage>
</organism>
<evidence type="ECO:0000256" key="1">
    <source>
        <dbReference type="SAM" id="MobiDB-lite"/>
    </source>
</evidence>
<feature type="region of interest" description="Disordered" evidence="1">
    <location>
        <begin position="22"/>
        <end position="97"/>
    </location>
</feature>
<keyword evidence="3" id="KW-1185">Reference proteome</keyword>
<sequence length="97" mass="10326">MARDENMIAALKRERATYVAAGDEDRVRQVDESLAHYGYEPQASEDDGPQGRTQAPRQTADRGRTAAKKAAEKKAAPAAPPAPPAPAGDQPQSPTTE</sequence>